<dbReference type="Proteomes" id="UP000236752">
    <property type="component" value="Unassembled WGS sequence"/>
</dbReference>
<sequence length="1793" mass="189771">MADYDITDPGDSTTVDGVIFEDAANIGSGTGNYDTFLALNDNDGTIAGFNSDDSGSIDPSNSNMDASKSEAILLGSLTTVWIDGVEYYEIRLDLNENNKEGEAAKSQISMEAFKIYTSTDGTIEDLATLETQNLIYDLDGTEDNTLFLSEESTGSGTDDYAIYIPVSQFEGLDPATTYFYLYTEMGREEPWEENAGFEEFNQQEAGLIAGTKFEDENSNGIQDAGEEGLEGIVIYHDADNDGQLDTWDTNLNGIVDDGEVFDEFNNEQFDVTDENGYYTLTGIATSSEPIIIREELTGENADYIATNYDGVDEFGPYWEASITDGGQLVTKDIGNFIPNPSIVIDKVVMDVGGDGAAAVVDEADDQITYHLVVTNDGNVALSNVTVTDPLTGTNYLIGALGVGETVTIGDGDDVDVVYTATQDDLDGNGGGDGDIDNTATATGEYGDDTVSDSDDEAVLIELEEGINLIKTSDTVTINGATTVTYDFTLTNTGNYAQEITSVVDQGFIIGDTSDDFTLYDGSAGIVAEGDTDGDGLLDVGETWTFSRDVDITQEMFDDNLGGLTNIACAYTPDTFHCDGHDIDRYNLSIDKVVYSVDGSTSHLVVDAADEEVIYHIDVTNTGDLDLTGLQVIDTIADTVAYLEEVSGDGDDVFEAGETWRFEASYTATQGDLDTNGDGDGTIENIATADTNETGEVSDDADVPIEQIGGIALDKTSDTTYVAGAADVTYTYTLTNTGNYAQAITSAIDDNFTPADASDDITLYDGTGAVTGDKDGDGLLDVGEEWSFSTTVSITQEDFDANIGGLTNVACAVTADGIKACDEHDLNRAIIAIDKVVKDINGDAANTTVLNAGDVINYQITVTNTGEETLTNVIVTDPLTGLNENIGSIEAGASATLDVSYTVQQADIDGNGIDYLGVVDGDGDVDNTATADSDQTDKVSDSEEVDITLIGGIDIEKTSTTTYVSRPDDGGTEVTYTITISADEDANHAQAIASVVDEGFDGEGGFAATLYTNGDATSAAMGDIDEDGLLDIGEEWTFSYTATITQEMFDDGLNDLTNVACATPVEGEKVCDDHDIDRAILAIDKQVTSINNSATQTTVLAAGDVIYYDIIVTNTGEVALTGVTVVDPLTKTDVLVGDLAVGASSTVQASYIVQQADIDGYGVDYLGLIDGDGDVDNTATADSDQTDEVSDSEEVDIQELPDIKIDKLVVDVGGDGTGLTAADAEGDVITYGIIVTNTGNQTLTDIVVTDPLTGLSYAYDGSLAPDASFTIANGQLDKNGVAADLQYSVTQADLDSYGGGDGDIDNTATAVGQARAVEVSDDDSEEVDVVYAPDMGITKVATIYNEDGSLDEDQRAETAGDYISYSFEVSNLGNITLTEVLVEDATIGYSTTIDAIEVGGSVTLEPIETVIVTQAMLDAQDPTKDGQDDECDFENTVTATAVELDGSVSDTECSNFDYDPNVDIEKLISVNGGAFVDADSPTGPEVDIVGETVTFRIEVTNTGNISLTDVTIEDLKYVEGVFHSEVTVPTLIGLTDEDGDGEFDDLAVGAVAYVEYTDVLTADQHRNDATVTTAEGVTDTDSAHYFGLISDGPGVRTPGGWGNSPKLQLYWDGIEGNEPHVSDTDNFPDQELLSATEVDEGIFIIGDHMNGGDGVLGEGEYAITLKDAWAILEQSGGRYGSKDADLLRHAIATELNMRAGNGYQDTTPDIALDSPEEWLAEAIEWYDVNSNGPMKGKNSVWNHEQNGISAGSDIMSALDEYNNFGTIDEVRFAHDADSAEFQAAMLNVDAFLFA</sequence>
<reference evidence="2 3" key="1">
    <citation type="submission" date="2016-10" db="EMBL/GenBank/DDBJ databases">
        <authorList>
            <person name="de Groot N.N."/>
        </authorList>
    </citation>
    <scope>NUCLEOTIDE SEQUENCE [LARGE SCALE GENOMIC DNA]</scope>
    <source>
        <strain evidence="2 3">DSM 26915</strain>
    </source>
</reference>
<dbReference type="PANTHER" id="PTHR34819">
    <property type="entry name" value="LARGE CYSTEINE-RICH PERIPLASMIC PROTEIN OMCB"/>
    <property type="match status" value="1"/>
</dbReference>
<feature type="domain" description="DUF7507" evidence="1">
    <location>
        <begin position="1484"/>
        <end position="1572"/>
    </location>
</feature>
<dbReference type="InterPro" id="IPR047589">
    <property type="entry name" value="DUF11_rpt"/>
</dbReference>
<dbReference type="Gene3D" id="2.60.40.10">
    <property type="entry name" value="Immunoglobulins"/>
    <property type="match status" value="1"/>
</dbReference>
<evidence type="ECO:0000313" key="2">
    <source>
        <dbReference type="EMBL" id="SEF43338.1"/>
    </source>
</evidence>
<feature type="domain" description="DUF7507" evidence="1">
    <location>
        <begin position="357"/>
        <end position="449"/>
    </location>
</feature>
<feature type="domain" description="DUF7507" evidence="1">
    <location>
        <begin position="604"/>
        <end position="693"/>
    </location>
</feature>
<evidence type="ECO:0000313" key="3">
    <source>
        <dbReference type="Proteomes" id="UP000236752"/>
    </source>
</evidence>
<proteinExistence type="predicted"/>
<evidence type="ECO:0000259" key="1">
    <source>
        <dbReference type="Pfam" id="PF24346"/>
    </source>
</evidence>
<gene>
    <name evidence="2" type="ORF">SAMN04488045_0034</name>
</gene>
<feature type="domain" description="DUF7507" evidence="1">
    <location>
        <begin position="1089"/>
        <end position="1183"/>
    </location>
</feature>
<feature type="domain" description="DUF7507" evidence="1">
    <location>
        <begin position="1220"/>
        <end position="1315"/>
    </location>
</feature>
<dbReference type="Pfam" id="PF24346">
    <property type="entry name" value="DUF7507"/>
    <property type="match status" value="7"/>
</dbReference>
<dbReference type="InterPro" id="IPR055354">
    <property type="entry name" value="DUF7507"/>
</dbReference>
<feature type="domain" description="DUF7507" evidence="1">
    <location>
        <begin position="1353"/>
        <end position="1446"/>
    </location>
</feature>
<dbReference type="OrthoDB" id="9773411at2"/>
<dbReference type="NCBIfam" id="TIGR01451">
    <property type="entry name" value="B_ant_repeat"/>
    <property type="match status" value="5"/>
</dbReference>
<protein>
    <submittedName>
        <fullName evidence="2">Conserved repeat domain-containing protein</fullName>
    </submittedName>
</protein>
<name>A0A1H5S0A5_9RHOB</name>
<accession>A0A1H5S0A5</accession>
<dbReference type="RefSeq" id="WP_103908463.1">
    <property type="nucleotide sequence ID" value="NZ_FNUZ01000001.1"/>
</dbReference>
<organism evidence="2 3">
    <name type="scientific">Thalassococcus halodurans</name>
    <dbReference type="NCBI Taxonomy" id="373675"/>
    <lineage>
        <taxon>Bacteria</taxon>
        <taxon>Pseudomonadati</taxon>
        <taxon>Pseudomonadota</taxon>
        <taxon>Alphaproteobacteria</taxon>
        <taxon>Rhodobacterales</taxon>
        <taxon>Roseobacteraceae</taxon>
        <taxon>Thalassococcus</taxon>
    </lineage>
</organism>
<keyword evidence="3" id="KW-1185">Reference proteome</keyword>
<dbReference type="InterPro" id="IPR013783">
    <property type="entry name" value="Ig-like_fold"/>
</dbReference>
<dbReference type="EMBL" id="FNUZ01000001">
    <property type="protein sequence ID" value="SEF43338.1"/>
    <property type="molecule type" value="Genomic_DNA"/>
</dbReference>
<dbReference type="InterPro" id="IPR051172">
    <property type="entry name" value="Chlamydia_OmcB"/>
</dbReference>
<dbReference type="PANTHER" id="PTHR34819:SF3">
    <property type="entry name" value="CELL SURFACE PROTEIN"/>
    <property type="match status" value="1"/>
</dbReference>
<feature type="domain" description="DUF7507" evidence="1">
    <location>
        <begin position="835"/>
        <end position="921"/>
    </location>
</feature>